<feature type="region of interest" description="Disordered" evidence="1">
    <location>
        <begin position="1"/>
        <end position="49"/>
    </location>
</feature>
<feature type="compositionally biased region" description="Basic and acidic residues" evidence="1">
    <location>
        <begin position="140"/>
        <end position="151"/>
    </location>
</feature>
<dbReference type="AlphaFoldDB" id="A0A9N7YYU5"/>
<evidence type="ECO:0000313" key="3">
    <source>
        <dbReference type="Proteomes" id="UP001153269"/>
    </source>
</evidence>
<sequence>MCSGWSPSLPPAAASSASLKESCWSGREERSCPYPAGPGAAGGGATGTMTADMSEAVKISQSPADLRCHVTSRRPDVFKTKIPRLVPVQRPSAPQRPGPGPGRDRTGAPSRTRPVPGRDMAMNSPGSDPEPDFVLQEPGTRFEDSSRCSFP</sequence>
<comment type="caution">
    <text evidence="2">The sequence shown here is derived from an EMBL/GenBank/DDBJ whole genome shotgun (WGS) entry which is preliminary data.</text>
</comment>
<proteinExistence type="predicted"/>
<dbReference type="Proteomes" id="UP001153269">
    <property type="component" value="Unassembled WGS sequence"/>
</dbReference>
<keyword evidence="3" id="KW-1185">Reference proteome</keyword>
<dbReference type="EMBL" id="CADEAL010003502">
    <property type="protein sequence ID" value="CAB1444943.1"/>
    <property type="molecule type" value="Genomic_DNA"/>
</dbReference>
<evidence type="ECO:0000256" key="1">
    <source>
        <dbReference type="SAM" id="MobiDB-lite"/>
    </source>
</evidence>
<gene>
    <name evidence="2" type="ORF">PLEPLA_LOCUS32673</name>
</gene>
<evidence type="ECO:0000313" key="2">
    <source>
        <dbReference type="EMBL" id="CAB1444943.1"/>
    </source>
</evidence>
<protein>
    <submittedName>
        <fullName evidence="2">Uncharacterized protein</fullName>
    </submittedName>
</protein>
<name>A0A9N7YYU5_PLEPL</name>
<organism evidence="2 3">
    <name type="scientific">Pleuronectes platessa</name>
    <name type="common">European plaice</name>
    <dbReference type="NCBI Taxonomy" id="8262"/>
    <lineage>
        <taxon>Eukaryota</taxon>
        <taxon>Metazoa</taxon>
        <taxon>Chordata</taxon>
        <taxon>Craniata</taxon>
        <taxon>Vertebrata</taxon>
        <taxon>Euteleostomi</taxon>
        <taxon>Actinopterygii</taxon>
        <taxon>Neopterygii</taxon>
        <taxon>Teleostei</taxon>
        <taxon>Neoteleostei</taxon>
        <taxon>Acanthomorphata</taxon>
        <taxon>Carangaria</taxon>
        <taxon>Pleuronectiformes</taxon>
        <taxon>Pleuronectoidei</taxon>
        <taxon>Pleuronectidae</taxon>
        <taxon>Pleuronectes</taxon>
    </lineage>
</organism>
<reference evidence="2" key="1">
    <citation type="submission" date="2020-03" db="EMBL/GenBank/DDBJ databases">
        <authorList>
            <person name="Weist P."/>
        </authorList>
    </citation>
    <scope>NUCLEOTIDE SEQUENCE</scope>
</reference>
<feature type="region of interest" description="Disordered" evidence="1">
    <location>
        <begin position="73"/>
        <end position="151"/>
    </location>
</feature>
<accession>A0A9N7YYU5</accession>